<keyword evidence="5" id="KW-1185">Reference proteome</keyword>
<dbReference type="InterPro" id="IPR029526">
    <property type="entry name" value="PGBD"/>
</dbReference>
<feature type="domain" description="PiggyBac transposable element-derived protein" evidence="3">
    <location>
        <begin position="141"/>
        <end position="207"/>
    </location>
</feature>
<feature type="signal peptide" evidence="2">
    <location>
        <begin position="1"/>
        <end position="16"/>
    </location>
</feature>
<sequence length="305" mass="34938">MHVCAGGGIGFFLVLGTCLQLFRPEKHNDSIQQETYLQAVESVVSAAYNTLQVKLKMAERTRERSSGHSRPKHRQECYSLQKVLEFLDLIDGDKSDLEDLSDNDNANPHHESKAAVTMRVVVMRNPFSTEDGKLCVVPEDTCQRWDKKLNQYVAVSRPSIVHEYNLKMGGVDLADRMISYYRMSARTKKWTMCMLMHFTDLVLANSWLLYCKDLTICGTPKNSIMQFLEFLMEVARTLLAQHHSQEDDGDLSELSEEEDNSKQVKNRPVAPVPHVSVRNIDENRPFNVVNNPNFYWGTQTALYSR</sequence>
<reference evidence="5" key="2">
    <citation type="submission" date="2019-02" db="EMBL/GenBank/DDBJ databases">
        <title>Opniocepnalus argus Var Kimnra genome.</title>
        <authorList>
            <person name="Zhou C."/>
            <person name="Xiao S."/>
        </authorList>
    </citation>
    <scope>NUCLEOTIDE SEQUENCE [LARGE SCALE GENOMIC DNA]</scope>
</reference>
<organism evidence="4 5">
    <name type="scientific">Channa argus</name>
    <name type="common">Northern snakehead</name>
    <name type="synonym">Ophicephalus argus</name>
    <dbReference type="NCBI Taxonomy" id="215402"/>
    <lineage>
        <taxon>Eukaryota</taxon>
        <taxon>Metazoa</taxon>
        <taxon>Chordata</taxon>
        <taxon>Craniata</taxon>
        <taxon>Vertebrata</taxon>
        <taxon>Euteleostomi</taxon>
        <taxon>Actinopterygii</taxon>
        <taxon>Neopterygii</taxon>
        <taxon>Teleostei</taxon>
        <taxon>Neoteleostei</taxon>
        <taxon>Acanthomorphata</taxon>
        <taxon>Anabantaria</taxon>
        <taxon>Anabantiformes</taxon>
        <taxon>Channoidei</taxon>
        <taxon>Channidae</taxon>
        <taxon>Channa</taxon>
    </lineage>
</organism>
<dbReference type="AlphaFoldDB" id="A0A6G1PT22"/>
<dbReference type="PANTHER" id="PTHR47272">
    <property type="entry name" value="DDE_TNP_1_7 DOMAIN-CONTAINING PROTEIN"/>
    <property type="match status" value="1"/>
</dbReference>
<feature type="region of interest" description="Disordered" evidence="1">
    <location>
        <begin position="246"/>
        <end position="268"/>
    </location>
</feature>
<reference evidence="4 5" key="1">
    <citation type="submission" date="2019-02" db="EMBL/GenBank/DDBJ databases">
        <title>Opniocepnalus argus genome.</title>
        <authorList>
            <person name="Zhou C."/>
            <person name="Xiao S."/>
        </authorList>
    </citation>
    <scope>NUCLEOTIDE SEQUENCE [LARGE SCALE GENOMIC DNA]</scope>
    <source>
        <strain evidence="4">OARG1902GOOAL</strain>
        <tissue evidence="4">Muscle</tissue>
    </source>
</reference>
<dbReference type="EMBL" id="CM015720">
    <property type="protein sequence ID" value="KAF3693491.1"/>
    <property type="molecule type" value="Genomic_DNA"/>
</dbReference>
<dbReference type="PANTHER" id="PTHR47272:SF2">
    <property type="entry name" value="PIGGYBAC TRANSPOSABLE ELEMENT-DERIVED PROTEIN 3-LIKE"/>
    <property type="match status" value="1"/>
</dbReference>
<keyword evidence="2" id="KW-0732">Signal</keyword>
<protein>
    <submittedName>
        <fullName evidence="4">Chimeric ERCC6-PGBD3 protein Chimeric CSB-PGBD3 protein</fullName>
    </submittedName>
</protein>
<evidence type="ECO:0000313" key="4">
    <source>
        <dbReference type="EMBL" id="KAF3693491.1"/>
    </source>
</evidence>
<gene>
    <name evidence="4" type="ORF">EXN66_Car009167</name>
</gene>
<accession>A0A6G1PT22</accession>
<feature type="compositionally biased region" description="Acidic residues" evidence="1">
    <location>
        <begin position="247"/>
        <end position="259"/>
    </location>
</feature>
<evidence type="ECO:0000256" key="2">
    <source>
        <dbReference type="SAM" id="SignalP"/>
    </source>
</evidence>
<evidence type="ECO:0000259" key="3">
    <source>
        <dbReference type="Pfam" id="PF13843"/>
    </source>
</evidence>
<proteinExistence type="predicted"/>
<dbReference type="Pfam" id="PF13843">
    <property type="entry name" value="DDE_Tnp_1_7"/>
    <property type="match status" value="1"/>
</dbReference>
<feature type="chain" id="PRO_5026237331" evidence="2">
    <location>
        <begin position="17"/>
        <end position="305"/>
    </location>
</feature>
<evidence type="ECO:0000256" key="1">
    <source>
        <dbReference type="SAM" id="MobiDB-lite"/>
    </source>
</evidence>
<name>A0A6G1PT22_CHAAH</name>
<evidence type="ECO:0000313" key="5">
    <source>
        <dbReference type="Proteomes" id="UP000503349"/>
    </source>
</evidence>
<dbReference type="Proteomes" id="UP000503349">
    <property type="component" value="Chromosome 9"/>
</dbReference>